<dbReference type="EMBL" id="FMAQ01000001">
    <property type="protein sequence ID" value="SCB74603.1"/>
    <property type="molecule type" value="Genomic_DNA"/>
</dbReference>
<dbReference type="Pfam" id="PF01128">
    <property type="entry name" value="IspD"/>
    <property type="match status" value="1"/>
</dbReference>
<evidence type="ECO:0000256" key="1">
    <source>
        <dbReference type="ARBA" id="ARBA00022679"/>
    </source>
</evidence>
<comment type="similarity">
    <text evidence="3">Belongs to the IspD/TarI cytidylyltransferase family. IspD subfamily.</text>
</comment>
<dbReference type="STRING" id="1798182.GA0061081_101154"/>
<dbReference type="CDD" id="cd02516">
    <property type="entry name" value="CDP-ME_synthetase"/>
    <property type="match status" value="1"/>
</dbReference>
<gene>
    <name evidence="3" type="primary">ispD</name>
    <name evidence="4" type="ORF">GA0061081_101154</name>
</gene>
<feature type="site" description="Transition state stabilizer" evidence="3">
    <location>
        <position position="28"/>
    </location>
</feature>
<reference evidence="5" key="1">
    <citation type="submission" date="2016-08" db="EMBL/GenBank/DDBJ databases">
        <authorList>
            <person name="Varghese N."/>
            <person name="Submissions Spin"/>
        </authorList>
    </citation>
    <scope>NUCLEOTIDE SEQUENCE [LARGE SCALE GENOMIC DNA]</scope>
    <source>
        <strain evidence="5">R-53248</strain>
    </source>
</reference>
<sequence>MHNVNTNHITAIVPAAGIGSRMNSQVPKQYLKIDSKTILEHTLNKLLTHEQITKVIVVISPEDDIFNTLSIALHDKINVTLGGKTRADSVLAGLQLLNDDQWALVHDAARPCVDHDDITRLITTVINKKQGGLLATRLSDTIKRAYQDNDTVVDYSEDRTYLWGAATPQLFNAGELRSCLQQALDHGVAITDEASAIEYCGGHPLLIECRRDNIKITRPEDLALATFYLTKQSLNR</sequence>
<dbReference type="Proteomes" id="UP000199670">
    <property type="component" value="Unassembled WGS sequence"/>
</dbReference>
<dbReference type="InterPro" id="IPR050088">
    <property type="entry name" value="IspD/TarI_cytidylyltransf_bact"/>
</dbReference>
<dbReference type="GO" id="GO:0050518">
    <property type="term" value="F:2-C-methyl-D-erythritol 4-phosphate cytidylyltransferase activity"/>
    <property type="evidence" value="ECO:0007669"/>
    <property type="project" value="UniProtKB-UniRule"/>
</dbReference>
<dbReference type="FunFam" id="3.90.550.10:FF:000003">
    <property type="entry name" value="2-C-methyl-D-erythritol 4-phosphate cytidylyltransferase"/>
    <property type="match status" value="1"/>
</dbReference>
<protein>
    <recommendedName>
        <fullName evidence="3">2-C-methyl-D-erythritol 4-phosphate cytidylyltransferase</fullName>
        <ecNumber evidence="3">2.7.7.60</ecNumber>
    </recommendedName>
    <alternativeName>
        <fullName evidence="3">4-diphosphocytidyl-2C-methyl-D-erythritol synthase</fullName>
    </alternativeName>
    <alternativeName>
        <fullName evidence="3">MEP cytidylyltransferase</fullName>
        <shortName evidence="3">MCT</shortName>
    </alternativeName>
</protein>
<name>A0A1C3YX28_9GAMM</name>
<evidence type="ECO:0000256" key="2">
    <source>
        <dbReference type="ARBA" id="ARBA00022695"/>
    </source>
</evidence>
<dbReference type="UniPathway" id="UPA00056">
    <property type="reaction ID" value="UER00093"/>
</dbReference>
<comment type="pathway">
    <text evidence="3">Isoprenoid biosynthesis; isopentenyl diphosphate biosynthesis via DXP pathway; isopentenyl diphosphate from 1-deoxy-D-xylulose 5-phosphate: step 2/6.</text>
</comment>
<keyword evidence="3" id="KW-0414">Isoprene biosynthesis</keyword>
<dbReference type="HAMAP" id="MF_00108">
    <property type="entry name" value="IspD"/>
    <property type="match status" value="1"/>
</dbReference>
<organism evidence="4 5">
    <name type="scientific">Gilliamella bombicola</name>
    <dbReference type="NCBI Taxonomy" id="1798182"/>
    <lineage>
        <taxon>Bacteria</taxon>
        <taxon>Pseudomonadati</taxon>
        <taxon>Pseudomonadota</taxon>
        <taxon>Gammaproteobacteria</taxon>
        <taxon>Orbales</taxon>
        <taxon>Orbaceae</taxon>
        <taxon>Gilliamella</taxon>
    </lineage>
</organism>
<dbReference type="SUPFAM" id="SSF53448">
    <property type="entry name" value="Nucleotide-diphospho-sugar transferases"/>
    <property type="match status" value="1"/>
</dbReference>
<dbReference type="PANTHER" id="PTHR32125">
    <property type="entry name" value="2-C-METHYL-D-ERYTHRITOL 4-PHOSPHATE CYTIDYLYLTRANSFERASE, CHLOROPLASTIC"/>
    <property type="match status" value="1"/>
</dbReference>
<comment type="catalytic activity">
    <reaction evidence="3">
        <text>2-C-methyl-D-erythritol 4-phosphate + CTP + H(+) = 4-CDP-2-C-methyl-D-erythritol + diphosphate</text>
        <dbReference type="Rhea" id="RHEA:13429"/>
        <dbReference type="ChEBI" id="CHEBI:15378"/>
        <dbReference type="ChEBI" id="CHEBI:33019"/>
        <dbReference type="ChEBI" id="CHEBI:37563"/>
        <dbReference type="ChEBI" id="CHEBI:57823"/>
        <dbReference type="ChEBI" id="CHEBI:58262"/>
        <dbReference type="EC" id="2.7.7.60"/>
    </reaction>
</comment>
<comment type="function">
    <text evidence="3">Catalyzes the formation of 4-diphosphocytidyl-2-C-methyl-D-erythritol from CTP and 2-C-methyl-D-erythritol 4-phosphate (MEP).</text>
</comment>
<dbReference type="NCBIfam" id="TIGR00453">
    <property type="entry name" value="ispD"/>
    <property type="match status" value="1"/>
</dbReference>
<keyword evidence="5" id="KW-1185">Reference proteome</keyword>
<dbReference type="AlphaFoldDB" id="A0A1C3YX28"/>
<feature type="site" description="Transition state stabilizer" evidence="3">
    <location>
        <position position="21"/>
    </location>
</feature>
<evidence type="ECO:0000256" key="3">
    <source>
        <dbReference type="HAMAP-Rule" id="MF_00108"/>
    </source>
</evidence>
<dbReference type="InterPro" id="IPR029044">
    <property type="entry name" value="Nucleotide-diphossugar_trans"/>
</dbReference>
<keyword evidence="1 3" id="KW-0808">Transferase</keyword>
<feature type="site" description="Positions MEP for the nucleophilic attack" evidence="3">
    <location>
        <position position="215"/>
    </location>
</feature>
<dbReference type="InterPro" id="IPR034683">
    <property type="entry name" value="IspD/TarI"/>
</dbReference>
<feature type="site" description="Positions MEP for the nucleophilic attack" evidence="3">
    <location>
        <position position="159"/>
    </location>
</feature>
<dbReference type="RefSeq" id="WP_091346160.1">
    <property type="nucleotide sequence ID" value="NZ_FMAQ01000001.1"/>
</dbReference>
<proteinExistence type="inferred from homology"/>
<evidence type="ECO:0000313" key="5">
    <source>
        <dbReference type="Proteomes" id="UP000199670"/>
    </source>
</evidence>
<dbReference type="PANTHER" id="PTHR32125:SF4">
    <property type="entry name" value="2-C-METHYL-D-ERYTHRITOL 4-PHOSPHATE CYTIDYLYLTRANSFERASE, CHLOROPLASTIC"/>
    <property type="match status" value="1"/>
</dbReference>
<dbReference type="EC" id="2.7.7.60" evidence="3"/>
<evidence type="ECO:0000313" key="4">
    <source>
        <dbReference type="EMBL" id="SCB74603.1"/>
    </source>
</evidence>
<dbReference type="GO" id="GO:0019288">
    <property type="term" value="P:isopentenyl diphosphate biosynthetic process, methylerythritol 4-phosphate pathway"/>
    <property type="evidence" value="ECO:0007669"/>
    <property type="project" value="UniProtKB-UniRule"/>
</dbReference>
<keyword evidence="2 3" id="KW-0548">Nucleotidyltransferase</keyword>
<dbReference type="Gene3D" id="3.90.550.10">
    <property type="entry name" value="Spore Coat Polysaccharide Biosynthesis Protein SpsA, Chain A"/>
    <property type="match status" value="1"/>
</dbReference>
<dbReference type="OrthoDB" id="9806837at2"/>
<accession>A0A1C3YX28</accession>
<dbReference type="InterPro" id="IPR001228">
    <property type="entry name" value="IspD"/>
</dbReference>